<evidence type="ECO:0000313" key="1">
    <source>
        <dbReference type="EMBL" id="QHT29432.1"/>
    </source>
</evidence>
<sequence length="79" mass="9967">MGRRTRNKAHKEKIEEEDEYEFDEEFFERDKDEVEYEEFEIIHDTYRRLLEHNRINGNPLCEYLDIEMFQNFFHETLIC</sequence>
<accession>A0A6C0EL51</accession>
<proteinExistence type="predicted"/>
<reference evidence="1" key="1">
    <citation type="journal article" date="2020" name="Nature">
        <title>Giant virus diversity and host interactions through global metagenomics.</title>
        <authorList>
            <person name="Schulz F."/>
            <person name="Roux S."/>
            <person name="Paez-Espino D."/>
            <person name="Jungbluth S."/>
            <person name="Walsh D.A."/>
            <person name="Denef V.J."/>
            <person name="McMahon K.D."/>
            <person name="Konstantinidis K.T."/>
            <person name="Eloe-Fadrosh E.A."/>
            <person name="Kyrpides N.C."/>
            <person name="Woyke T."/>
        </authorList>
    </citation>
    <scope>NUCLEOTIDE SEQUENCE</scope>
    <source>
        <strain evidence="1">GVMAG-M-3300005589-24</strain>
    </source>
</reference>
<dbReference type="AlphaFoldDB" id="A0A6C0EL51"/>
<organism evidence="1">
    <name type="scientific">viral metagenome</name>
    <dbReference type="NCBI Taxonomy" id="1070528"/>
    <lineage>
        <taxon>unclassified sequences</taxon>
        <taxon>metagenomes</taxon>
        <taxon>organismal metagenomes</taxon>
    </lineage>
</organism>
<name>A0A6C0EL51_9ZZZZ</name>
<dbReference type="EMBL" id="MN738877">
    <property type="protein sequence ID" value="QHT29432.1"/>
    <property type="molecule type" value="Genomic_DNA"/>
</dbReference>
<protein>
    <submittedName>
        <fullName evidence="1">Uncharacterized protein</fullName>
    </submittedName>
</protein>